<protein>
    <submittedName>
        <fullName evidence="1">Acetyltransferase</fullName>
    </submittedName>
</protein>
<dbReference type="Proteomes" id="UP000319837">
    <property type="component" value="Unassembled WGS sequence"/>
</dbReference>
<keyword evidence="1" id="KW-0808">Transferase</keyword>
<accession>A0A553SR90</accession>
<proteinExistence type="predicted"/>
<organism evidence="1 2">
    <name type="scientific">Niallia circulans</name>
    <name type="common">Bacillus circulans</name>
    <dbReference type="NCBI Taxonomy" id="1397"/>
    <lineage>
        <taxon>Bacteria</taxon>
        <taxon>Bacillati</taxon>
        <taxon>Bacillota</taxon>
        <taxon>Bacilli</taxon>
        <taxon>Bacillales</taxon>
        <taxon>Bacillaceae</taxon>
        <taxon>Niallia</taxon>
    </lineage>
</organism>
<sequence length="65" mass="7191">MNETICPQCNSDNINKGVIASGVNDLHMYAYDNRRRGSSPILSYYCGKCGFIIGSFVENPARLTD</sequence>
<dbReference type="GO" id="GO:0016740">
    <property type="term" value="F:transferase activity"/>
    <property type="evidence" value="ECO:0007669"/>
    <property type="project" value="UniProtKB-KW"/>
</dbReference>
<evidence type="ECO:0000313" key="2">
    <source>
        <dbReference type="Proteomes" id="UP000319837"/>
    </source>
</evidence>
<dbReference type="EMBL" id="RIBP01000001">
    <property type="protein sequence ID" value="TRZ39509.1"/>
    <property type="molecule type" value="Genomic_DNA"/>
</dbReference>
<dbReference type="RefSeq" id="WP_185762950.1">
    <property type="nucleotide sequence ID" value="NZ_RIBP01000001.1"/>
</dbReference>
<evidence type="ECO:0000313" key="1">
    <source>
        <dbReference type="EMBL" id="TRZ39509.1"/>
    </source>
</evidence>
<comment type="caution">
    <text evidence="1">The sequence shown here is derived from an EMBL/GenBank/DDBJ whole genome shotgun (WGS) entry which is preliminary data.</text>
</comment>
<dbReference type="AlphaFoldDB" id="A0A553SR90"/>
<reference evidence="2" key="1">
    <citation type="submission" date="2018-10" db="EMBL/GenBank/DDBJ databases">
        <title>FDA dAtabase for Regulatory Grade micrObial Sequences (FDA-ARGOS): Supporting development and validation of Infectious Disease Dx tests.</title>
        <authorList>
            <person name="Minogue T."/>
            <person name="Wolcott M."/>
            <person name="Wasieloski L."/>
            <person name="Aguilar W."/>
            <person name="Moore D."/>
            <person name="Tallon L."/>
            <person name="Sadzewicz L."/>
            <person name="Sengamalay N."/>
            <person name="Ott S."/>
            <person name="Godinez A."/>
            <person name="Nagaraj S."/>
            <person name="Vavikolanu K."/>
            <person name="Vyas G."/>
            <person name="Nadendla S."/>
            <person name="George J."/>
            <person name="Sichtig H."/>
        </authorList>
    </citation>
    <scope>NUCLEOTIDE SEQUENCE [LARGE SCALE GENOMIC DNA]</scope>
    <source>
        <strain evidence="2">FDAARGOS_343</strain>
    </source>
</reference>
<name>A0A553SR90_NIACI</name>
<gene>
    <name evidence="1" type="ORF">CEQ21_00615</name>
</gene>